<accession>A0A6J7ENE5</accession>
<dbReference type="PANTHER" id="PTHR43802">
    <property type="entry name" value="ENOYL-COA HYDRATASE"/>
    <property type="match status" value="1"/>
</dbReference>
<dbReference type="CDD" id="cd06558">
    <property type="entry name" value="crotonase-like"/>
    <property type="match status" value="1"/>
</dbReference>
<gene>
    <name evidence="3" type="ORF">UFOPK3376_01771</name>
</gene>
<evidence type="ECO:0000256" key="1">
    <source>
        <dbReference type="ARBA" id="ARBA00005254"/>
    </source>
</evidence>
<organism evidence="3">
    <name type="scientific">freshwater metagenome</name>
    <dbReference type="NCBI Taxonomy" id="449393"/>
    <lineage>
        <taxon>unclassified sequences</taxon>
        <taxon>metagenomes</taxon>
        <taxon>ecological metagenomes</taxon>
    </lineage>
</organism>
<feature type="compositionally biased region" description="Basic and acidic residues" evidence="2">
    <location>
        <begin position="251"/>
        <end position="262"/>
    </location>
</feature>
<dbReference type="Gene3D" id="3.90.226.10">
    <property type="entry name" value="2-enoyl-CoA Hydratase, Chain A, domain 1"/>
    <property type="match status" value="1"/>
</dbReference>
<feature type="region of interest" description="Disordered" evidence="2">
    <location>
        <begin position="251"/>
        <end position="278"/>
    </location>
</feature>
<proteinExistence type="inferred from homology"/>
<protein>
    <submittedName>
        <fullName evidence="3">Unannotated protein</fullName>
    </submittedName>
</protein>
<evidence type="ECO:0000313" key="3">
    <source>
        <dbReference type="EMBL" id="CAB4883248.1"/>
    </source>
</evidence>
<dbReference type="SUPFAM" id="SSF52096">
    <property type="entry name" value="ClpP/crotonase"/>
    <property type="match status" value="1"/>
</dbReference>
<dbReference type="EMBL" id="CAFBLP010000043">
    <property type="protein sequence ID" value="CAB4883248.1"/>
    <property type="molecule type" value="Genomic_DNA"/>
</dbReference>
<dbReference type="InterPro" id="IPR001753">
    <property type="entry name" value="Enoyl-CoA_hydra/iso"/>
</dbReference>
<name>A0A6J7ENE5_9ZZZZ</name>
<comment type="similarity">
    <text evidence="1">Belongs to the enoyl-CoA hydratase/isomerase family.</text>
</comment>
<sequence length="278" mass="29729">MSVVLTEIADGIATITLNRPEARNALNPALAAAFPAAITECDQRDDVLAIILTGADPAFCAGFDLRELSTRERGSEPNPPPPYRAAIPPHRTPVIGAINGAAVTGGFEIALACDFLIASDRARFADTHARVGLLPGWGLTVMLPEAIGIRRAKQLSLSGAFLDARTALDWGLVNEVVEHHLLLHRAREIAAQIVANPSASVQAVMALYDEVAELAPPQAWTLENERARVWIAGRFDRAGLAERREGIVETGRRLAGTEHTHDGPYSVSDQDDDQNGGG</sequence>
<dbReference type="PANTHER" id="PTHR43802:SF1">
    <property type="entry name" value="IP11341P-RELATED"/>
    <property type="match status" value="1"/>
</dbReference>
<feature type="compositionally biased region" description="Acidic residues" evidence="2">
    <location>
        <begin position="269"/>
        <end position="278"/>
    </location>
</feature>
<dbReference type="Pfam" id="PF00378">
    <property type="entry name" value="ECH_1"/>
    <property type="match status" value="1"/>
</dbReference>
<evidence type="ECO:0000256" key="2">
    <source>
        <dbReference type="SAM" id="MobiDB-lite"/>
    </source>
</evidence>
<reference evidence="3" key="1">
    <citation type="submission" date="2020-05" db="EMBL/GenBank/DDBJ databases">
        <authorList>
            <person name="Chiriac C."/>
            <person name="Salcher M."/>
            <person name="Ghai R."/>
            <person name="Kavagutti S V."/>
        </authorList>
    </citation>
    <scope>NUCLEOTIDE SEQUENCE</scope>
</reference>
<dbReference type="InterPro" id="IPR029045">
    <property type="entry name" value="ClpP/crotonase-like_dom_sf"/>
</dbReference>
<dbReference type="NCBIfam" id="NF004840">
    <property type="entry name" value="PRK06190.1"/>
    <property type="match status" value="1"/>
</dbReference>
<dbReference type="AlphaFoldDB" id="A0A6J7ENE5"/>